<reference evidence="2" key="1">
    <citation type="submission" date="2023-08" db="EMBL/GenBank/DDBJ databases">
        <authorList>
            <person name="Chen Y."/>
            <person name="Shah S."/>
            <person name="Dougan E. K."/>
            <person name="Thang M."/>
            <person name="Chan C."/>
        </authorList>
    </citation>
    <scope>NUCLEOTIDE SEQUENCE</scope>
</reference>
<evidence type="ECO:0000313" key="3">
    <source>
        <dbReference type="Proteomes" id="UP001178507"/>
    </source>
</evidence>
<accession>A0AA36NLM0</accession>
<dbReference type="AlphaFoldDB" id="A0AA36NLM0"/>
<evidence type="ECO:0000256" key="1">
    <source>
        <dbReference type="SAM" id="MobiDB-lite"/>
    </source>
</evidence>
<feature type="compositionally biased region" description="Low complexity" evidence="1">
    <location>
        <begin position="730"/>
        <end position="777"/>
    </location>
</feature>
<feature type="region of interest" description="Disordered" evidence="1">
    <location>
        <begin position="699"/>
        <end position="818"/>
    </location>
</feature>
<gene>
    <name evidence="2" type="ORF">EVOR1521_LOCUS30553</name>
</gene>
<proteinExistence type="predicted"/>
<dbReference type="EMBL" id="CAUJNA010003771">
    <property type="protein sequence ID" value="CAJ1409461.1"/>
    <property type="molecule type" value="Genomic_DNA"/>
</dbReference>
<dbReference type="Proteomes" id="UP001178507">
    <property type="component" value="Unassembled WGS sequence"/>
</dbReference>
<protein>
    <submittedName>
        <fullName evidence="2">Uncharacterized protein</fullName>
    </submittedName>
</protein>
<sequence length="818" mass="88017">MVRLSVHGLDAQELCKVECEKGVLGRQLKEAIEEATAWQELVCTQSLAIGGQLIADHEPLSDVADGASITLTRRPLPEKVLQAVPGEQRKSLALALRHFETSAVLVQVPMHGYAFGIPCQEDKAKALYKDMAQGVEEDEVQFLALDASSWQSVLPWDEMGVPFQEILAVLSLQSDCMLIGDGLSEASGCVLLLDGSLVAFAAFLDEADRRVNYSSSCVCARDSAKTCEELWKKYPGFMKSLASPLGDTWKSHRTEKATEPMPPLRVSVMDSGWGVDFEARGLRRFRPSRAGLPNLPAAAYTPEMPKWLQEALQEIRPSCDAFNWACHEVEQICGPEHMKGRGRGKGYSPGPCRRTFAEACAMLREKLQSTQRLEPVLTALAAAEPPDSTSYSLSDLRMKHIASLPTDTDGRKCPKQHEAAAVQIQRSELWKGGPVRPAASSARAPGTEGAELLQRFLVADTPKAVGLPASSSACVKTCAHAPGCPELHGLQMAAAFRGGQNLAWLSALRASSCGPLDSEPEPELKLRKAMAGPCMEDFELQQRIAAPKLKPSASSLSEGTVVGEQRSFRSGTIISEGDGLVMEKTLTSGSFTSFRGSSEVSDDELPELSPELAHLPEALLSLPGVVEELEMVVEEKRGEARRKAVEEECRKYLRWEAHEKPLNQLGDADIHPNFLNGNLNRYAVMANHALQQKDAALSPLIDPLPPTSSPSVLGDRPGTSRPGTRGSPVSASRPASASRASLSRPASALKPAASRPGSAARPASASAARAASGKPSRQGTVQAWVRPESAKKTAKRPGSARPPRTPLNAPARIEVANF</sequence>
<name>A0AA36NLM0_9DINO</name>
<keyword evidence="3" id="KW-1185">Reference proteome</keyword>
<comment type="caution">
    <text evidence="2">The sequence shown here is derived from an EMBL/GenBank/DDBJ whole genome shotgun (WGS) entry which is preliminary data.</text>
</comment>
<evidence type="ECO:0000313" key="2">
    <source>
        <dbReference type="EMBL" id="CAJ1409461.1"/>
    </source>
</evidence>
<organism evidence="2 3">
    <name type="scientific">Effrenium voratum</name>
    <dbReference type="NCBI Taxonomy" id="2562239"/>
    <lineage>
        <taxon>Eukaryota</taxon>
        <taxon>Sar</taxon>
        <taxon>Alveolata</taxon>
        <taxon>Dinophyceae</taxon>
        <taxon>Suessiales</taxon>
        <taxon>Symbiodiniaceae</taxon>
        <taxon>Effrenium</taxon>
    </lineage>
</organism>